<reference evidence="1" key="1">
    <citation type="submission" date="2014-11" db="EMBL/GenBank/DDBJ databases">
        <authorList>
            <person name="Amaro Gonzalez C."/>
        </authorList>
    </citation>
    <scope>NUCLEOTIDE SEQUENCE</scope>
</reference>
<proteinExistence type="predicted"/>
<accession>A0A0E9QX56</accession>
<name>A0A0E9QX56_ANGAN</name>
<reference evidence="1" key="2">
    <citation type="journal article" date="2015" name="Fish Shellfish Immunol.">
        <title>Early steps in the European eel (Anguilla anguilla)-Vibrio vulnificus interaction in the gills: Role of the RtxA13 toxin.</title>
        <authorList>
            <person name="Callol A."/>
            <person name="Pajuelo D."/>
            <person name="Ebbesson L."/>
            <person name="Teles M."/>
            <person name="MacKenzie S."/>
            <person name="Amaro C."/>
        </authorList>
    </citation>
    <scope>NUCLEOTIDE SEQUENCE</scope>
</reference>
<evidence type="ECO:0000313" key="1">
    <source>
        <dbReference type="EMBL" id="JAH21531.1"/>
    </source>
</evidence>
<protein>
    <submittedName>
        <fullName evidence="1">Uncharacterized protein</fullName>
    </submittedName>
</protein>
<dbReference type="EMBL" id="GBXM01087046">
    <property type="protein sequence ID" value="JAH21531.1"/>
    <property type="molecule type" value="Transcribed_RNA"/>
</dbReference>
<organism evidence="1">
    <name type="scientific">Anguilla anguilla</name>
    <name type="common">European freshwater eel</name>
    <name type="synonym">Muraena anguilla</name>
    <dbReference type="NCBI Taxonomy" id="7936"/>
    <lineage>
        <taxon>Eukaryota</taxon>
        <taxon>Metazoa</taxon>
        <taxon>Chordata</taxon>
        <taxon>Craniata</taxon>
        <taxon>Vertebrata</taxon>
        <taxon>Euteleostomi</taxon>
        <taxon>Actinopterygii</taxon>
        <taxon>Neopterygii</taxon>
        <taxon>Teleostei</taxon>
        <taxon>Anguilliformes</taxon>
        <taxon>Anguillidae</taxon>
        <taxon>Anguilla</taxon>
    </lineage>
</organism>
<dbReference type="AlphaFoldDB" id="A0A0E9QX56"/>
<sequence>MYIFITLLKIYLYNTIQKMIDMSNCKI</sequence>